<keyword evidence="2" id="KW-1185">Reference proteome</keyword>
<organism evidence="1 2">
    <name type="scientific">Papaver atlanticum</name>
    <dbReference type="NCBI Taxonomy" id="357466"/>
    <lineage>
        <taxon>Eukaryota</taxon>
        <taxon>Viridiplantae</taxon>
        <taxon>Streptophyta</taxon>
        <taxon>Embryophyta</taxon>
        <taxon>Tracheophyta</taxon>
        <taxon>Spermatophyta</taxon>
        <taxon>Magnoliopsida</taxon>
        <taxon>Ranunculales</taxon>
        <taxon>Papaveraceae</taxon>
        <taxon>Papaveroideae</taxon>
        <taxon>Papaver</taxon>
    </lineage>
</organism>
<dbReference type="Proteomes" id="UP001202328">
    <property type="component" value="Unassembled WGS sequence"/>
</dbReference>
<gene>
    <name evidence="1" type="ORF">MKW98_023159</name>
</gene>
<dbReference type="AlphaFoldDB" id="A0AAD4T7X9"/>
<reference evidence="1" key="1">
    <citation type="submission" date="2022-04" db="EMBL/GenBank/DDBJ databases">
        <title>A functionally conserved STORR gene fusion in Papaver species that diverged 16.8 million years ago.</title>
        <authorList>
            <person name="Catania T."/>
        </authorList>
    </citation>
    <scope>NUCLEOTIDE SEQUENCE</scope>
    <source>
        <strain evidence="1">S-188037</strain>
    </source>
</reference>
<evidence type="ECO:0000313" key="2">
    <source>
        <dbReference type="Proteomes" id="UP001202328"/>
    </source>
</evidence>
<name>A0AAD4T7X9_9MAGN</name>
<proteinExistence type="predicted"/>
<comment type="caution">
    <text evidence="1">The sequence shown here is derived from an EMBL/GenBank/DDBJ whole genome shotgun (WGS) entry which is preliminary data.</text>
</comment>
<accession>A0AAD4T7X9</accession>
<evidence type="ECO:0000313" key="1">
    <source>
        <dbReference type="EMBL" id="KAI3945885.1"/>
    </source>
</evidence>
<feature type="non-terminal residue" evidence="1">
    <location>
        <position position="50"/>
    </location>
</feature>
<sequence length="50" mass="5749">KLVDFEFKNVFSETFIRVVDEQHKMMLVLLVMRSSLLSSGSAFDELGLLK</sequence>
<dbReference type="EMBL" id="JAJJMB010003726">
    <property type="protein sequence ID" value="KAI3945885.1"/>
    <property type="molecule type" value="Genomic_DNA"/>
</dbReference>
<protein>
    <submittedName>
        <fullName evidence="1">Uncharacterized protein</fullName>
    </submittedName>
</protein>